<evidence type="ECO:0000313" key="8">
    <source>
        <dbReference type="EMBL" id="WOO41973.1"/>
    </source>
</evidence>
<dbReference type="GO" id="GO:0012505">
    <property type="term" value="C:endomembrane system"/>
    <property type="evidence" value="ECO:0007669"/>
    <property type="project" value="UniProtKB-SubCell"/>
</dbReference>
<evidence type="ECO:0000313" key="9">
    <source>
        <dbReference type="Proteomes" id="UP001304300"/>
    </source>
</evidence>
<dbReference type="InterPro" id="IPR050495">
    <property type="entry name" value="ATG22/LtaA_families"/>
</dbReference>
<feature type="domain" description="Major facilitator superfamily (MFS) profile" evidence="7">
    <location>
        <begin position="1"/>
        <end position="431"/>
    </location>
</feature>
<dbReference type="RefSeq" id="WP_317834457.1">
    <property type="nucleotide sequence ID" value="NZ_CP136920.1"/>
</dbReference>
<protein>
    <submittedName>
        <fullName evidence="8">MFS transporter</fullName>
    </submittedName>
</protein>
<comment type="subcellular location">
    <subcellularLocation>
        <location evidence="1">Endomembrane system</location>
        <topology evidence="1">Multi-pass membrane protein</topology>
    </subcellularLocation>
</comment>
<evidence type="ECO:0000256" key="2">
    <source>
        <dbReference type="ARBA" id="ARBA00022448"/>
    </source>
</evidence>
<feature type="transmembrane region" description="Helical" evidence="6">
    <location>
        <begin position="305"/>
        <end position="323"/>
    </location>
</feature>
<feature type="transmembrane region" description="Helical" evidence="6">
    <location>
        <begin position="185"/>
        <end position="203"/>
    </location>
</feature>
<evidence type="ECO:0000256" key="1">
    <source>
        <dbReference type="ARBA" id="ARBA00004127"/>
    </source>
</evidence>
<evidence type="ECO:0000256" key="6">
    <source>
        <dbReference type="SAM" id="Phobius"/>
    </source>
</evidence>
<dbReference type="AlphaFoldDB" id="A0AAQ3QVT8"/>
<feature type="transmembrane region" description="Helical" evidence="6">
    <location>
        <begin position="274"/>
        <end position="296"/>
    </location>
</feature>
<evidence type="ECO:0000259" key="7">
    <source>
        <dbReference type="PROSITE" id="PS50850"/>
    </source>
</evidence>
<dbReference type="InterPro" id="IPR024671">
    <property type="entry name" value="Atg22-like"/>
</dbReference>
<dbReference type="PANTHER" id="PTHR23519:SF1">
    <property type="entry name" value="AUTOPHAGY-RELATED PROTEIN 22"/>
    <property type="match status" value="1"/>
</dbReference>
<evidence type="ECO:0000256" key="5">
    <source>
        <dbReference type="ARBA" id="ARBA00023136"/>
    </source>
</evidence>
<dbReference type="GO" id="GO:0022857">
    <property type="term" value="F:transmembrane transporter activity"/>
    <property type="evidence" value="ECO:0007669"/>
    <property type="project" value="InterPro"/>
</dbReference>
<dbReference type="Pfam" id="PF11700">
    <property type="entry name" value="ATG22"/>
    <property type="match status" value="1"/>
</dbReference>
<accession>A0AAQ3QVT8</accession>
<organism evidence="8 9">
    <name type="scientific">Rubellicoccus peritrichatus</name>
    <dbReference type="NCBI Taxonomy" id="3080537"/>
    <lineage>
        <taxon>Bacteria</taxon>
        <taxon>Pseudomonadati</taxon>
        <taxon>Verrucomicrobiota</taxon>
        <taxon>Opitutia</taxon>
        <taxon>Puniceicoccales</taxon>
        <taxon>Cerasicoccaceae</taxon>
        <taxon>Rubellicoccus</taxon>
    </lineage>
</organism>
<dbReference type="PANTHER" id="PTHR23519">
    <property type="entry name" value="AUTOPHAGY-RELATED PROTEIN 22"/>
    <property type="match status" value="1"/>
</dbReference>
<keyword evidence="2" id="KW-0813">Transport</keyword>
<keyword evidence="3 6" id="KW-0812">Transmembrane</keyword>
<gene>
    <name evidence="8" type="ORF">RZN69_02655</name>
</gene>
<keyword evidence="4 6" id="KW-1133">Transmembrane helix</keyword>
<feature type="transmembrane region" description="Helical" evidence="6">
    <location>
        <begin position="240"/>
        <end position="262"/>
    </location>
</feature>
<feature type="transmembrane region" description="Helical" evidence="6">
    <location>
        <begin position="373"/>
        <end position="398"/>
    </location>
</feature>
<reference evidence="8 9" key="1">
    <citation type="submission" date="2023-10" db="EMBL/GenBank/DDBJ databases">
        <title>Rubellicoccus peritrichatus gen. nov., sp. nov., isolated from an algae of coral reef tank.</title>
        <authorList>
            <person name="Luo J."/>
        </authorList>
    </citation>
    <scope>NUCLEOTIDE SEQUENCE [LARGE SCALE GENOMIC DNA]</scope>
    <source>
        <strain evidence="8 9">CR14</strain>
    </source>
</reference>
<feature type="transmembrane region" description="Helical" evidence="6">
    <location>
        <begin position="109"/>
        <end position="129"/>
    </location>
</feature>
<feature type="transmembrane region" description="Helical" evidence="6">
    <location>
        <begin position="53"/>
        <end position="73"/>
    </location>
</feature>
<keyword evidence="9" id="KW-1185">Reference proteome</keyword>
<feature type="transmembrane region" description="Helical" evidence="6">
    <location>
        <begin position="150"/>
        <end position="169"/>
    </location>
</feature>
<dbReference type="SUPFAM" id="SSF103473">
    <property type="entry name" value="MFS general substrate transporter"/>
    <property type="match status" value="1"/>
</dbReference>
<feature type="transmembrane region" description="Helical" evidence="6">
    <location>
        <begin position="329"/>
        <end position="352"/>
    </location>
</feature>
<dbReference type="PROSITE" id="PS50850">
    <property type="entry name" value="MFS"/>
    <property type="match status" value="1"/>
</dbReference>
<name>A0AAQ3QVT8_9BACT</name>
<dbReference type="InterPro" id="IPR020846">
    <property type="entry name" value="MFS_dom"/>
</dbReference>
<proteinExistence type="predicted"/>
<dbReference type="Gene3D" id="1.20.1250.20">
    <property type="entry name" value="MFS general substrate transporter like domains"/>
    <property type="match status" value="1"/>
</dbReference>
<evidence type="ECO:0000256" key="4">
    <source>
        <dbReference type="ARBA" id="ARBA00022989"/>
    </source>
</evidence>
<feature type="transmembrane region" description="Helical" evidence="6">
    <location>
        <begin position="410"/>
        <end position="427"/>
    </location>
</feature>
<dbReference type="EMBL" id="CP136920">
    <property type="protein sequence ID" value="WOO41973.1"/>
    <property type="molecule type" value="Genomic_DNA"/>
</dbReference>
<feature type="transmembrane region" description="Helical" evidence="6">
    <location>
        <begin position="12"/>
        <end position="33"/>
    </location>
</feature>
<dbReference type="Proteomes" id="UP001304300">
    <property type="component" value="Chromosome"/>
</dbReference>
<keyword evidence="5 6" id="KW-0472">Membrane</keyword>
<dbReference type="KEGG" id="puo:RZN69_02655"/>
<sequence length="444" mass="48574">MSISKKLPKGAVAWAFYDWANTGYAMIGLALIFPRLYKSYWGASLSPDKQTFWFTMTVAVASLLVAVLAPVLGSVAELGGLRKRLLLRFAILGIIACATMTFVGEGLYLIASIVYIFGTVSFYCANIFFDSMLEVVSTKKNRHFISGFGFSFGYTAGFIILLVVSLVVANHEDLGFDSTLKASKALFAFAAIWWAVFTIPLIFRIKEAPKKDRPPVFSMARSGILETWHTFKDILQQRHILMFLAAYLFYIDGVNTIITTASNYGTTIGFSEKQIISAFFIVQVMGVPFALIFGFFGQKFGPRRLIFVAIIVYLGVTAYGSTITPEPVVILGFKLSQMFVLAALIGMCQGGVQALSRSYFTSIIPPGKNVAYFGFYSMIGKSAAVLGPALMGTTALIFNDPEDPLLSTRLGLGSISILFIIGAIFLTKAKPAAEAEKLARKFDN</sequence>
<dbReference type="InterPro" id="IPR036259">
    <property type="entry name" value="MFS_trans_sf"/>
</dbReference>
<evidence type="ECO:0000256" key="3">
    <source>
        <dbReference type="ARBA" id="ARBA00022692"/>
    </source>
</evidence>
<feature type="transmembrane region" description="Helical" evidence="6">
    <location>
        <begin position="85"/>
        <end position="103"/>
    </location>
</feature>